<dbReference type="InterPro" id="IPR004210">
    <property type="entry name" value="BESS_motif"/>
</dbReference>
<keyword evidence="1" id="KW-0539">Nucleus</keyword>
<organism evidence="5">
    <name type="scientific">Pectinophora gossypiella</name>
    <name type="common">Cotton pink bollworm</name>
    <name type="synonym">Depressaria gossypiella</name>
    <dbReference type="NCBI Taxonomy" id="13191"/>
    <lineage>
        <taxon>Eukaryota</taxon>
        <taxon>Metazoa</taxon>
        <taxon>Ecdysozoa</taxon>
        <taxon>Arthropoda</taxon>
        <taxon>Hexapoda</taxon>
        <taxon>Insecta</taxon>
        <taxon>Pterygota</taxon>
        <taxon>Neoptera</taxon>
        <taxon>Endopterygota</taxon>
        <taxon>Lepidoptera</taxon>
        <taxon>Glossata</taxon>
        <taxon>Ditrysia</taxon>
        <taxon>Gelechioidea</taxon>
        <taxon>Gelechiidae</taxon>
        <taxon>Apatetrinae</taxon>
        <taxon>Pectinophora</taxon>
    </lineage>
</organism>
<evidence type="ECO:0000259" key="4">
    <source>
        <dbReference type="PROSITE" id="PS51031"/>
    </source>
</evidence>
<accession>A0A1E1VYH0</accession>
<name>A0A1E1VYH0_PECGO</name>
<evidence type="ECO:0000256" key="2">
    <source>
        <dbReference type="SAM" id="MobiDB-lite"/>
    </source>
</evidence>
<dbReference type="Pfam" id="PF10545">
    <property type="entry name" value="MADF_DNA_bdg"/>
    <property type="match status" value="1"/>
</dbReference>
<gene>
    <name evidence="5" type="ORF">g.19460</name>
</gene>
<feature type="region of interest" description="Disordered" evidence="2">
    <location>
        <begin position="105"/>
        <end position="148"/>
    </location>
</feature>
<dbReference type="PROSITE" id="PS51031">
    <property type="entry name" value="BESS"/>
    <property type="match status" value="1"/>
</dbReference>
<comment type="subcellular location">
    <subcellularLocation>
        <location evidence="1">Nucleus</location>
    </subcellularLocation>
</comment>
<evidence type="ECO:0008006" key="6">
    <source>
        <dbReference type="Google" id="ProtNLM"/>
    </source>
</evidence>
<dbReference type="GO" id="GO:0006357">
    <property type="term" value="P:regulation of transcription by RNA polymerase II"/>
    <property type="evidence" value="ECO:0007669"/>
    <property type="project" value="TreeGrafter"/>
</dbReference>
<reference evidence="5" key="1">
    <citation type="submission" date="2015-09" db="EMBL/GenBank/DDBJ databases">
        <title>De novo assembly of Pectinophora gossypiella (Pink Bollworm) gut transcriptome.</title>
        <authorList>
            <person name="Tassone E.E."/>
        </authorList>
    </citation>
    <scope>NUCLEOTIDE SEQUENCE</scope>
</reference>
<dbReference type="InterPro" id="IPR039353">
    <property type="entry name" value="TF_Adf1"/>
</dbReference>
<evidence type="ECO:0000259" key="3">
    <source>
        <dbReference type="PROSITE" id="PS51029"/>
    </source>
</evidence>
<dbReference type="GO" id="GO:0003677">
    <property type="term" value="F:DNA binding"/>
    <property type="evidence" value="ECO:0007669"/>
    <property type="project" value="InterPro"/>
</dbReference>
<dbReference type="PANTHER" id="PTHR12243:SF67">
    <property type="entry name" value="COREPRESSOR OF PANGOLIN, ISOFORM A-RELATED"/>
    <property type="match status" value="1"/>
</dbReference>
<protein>
    <recommendedName>
        <fullName evidence="6">MADF domain-containing protein</fullName>
    </recommendedName>
</protein>
<dbReference type="PANTHER" id="PTHR12243">
    <property type="entry name" value="MADF DOMAIN TRANSCRIPTION FACTOR"/>
    <property type="match status" value="1"/>
</dbReference>
<dbReference type="InterPro" id="IPR006578">
    <property type="entry name" value="MADF-dom"/>
</dbReference>
<dbReference type="AlphaFoldDB" id="A0A1E1VYH0"/>
<feature type="domain" description="BESS" evidence="4">
    <location>
        <begin position="169"/>
        <end position="208"/>
    </location>
</feature>
<dbReference type="GO" id="GO:0005667">
    <property type="term" value="C:transcription regulator complex"/>
    <property type="evidence" value="ECO:0007669"/>
    <property type="project" value="TreeGrafter"/>
</dbReference>
<proteinExistence type="predicted"/>
<feature type="domain" description="MADF" evidence="3">
    <location>
        <begin position="15"/>
        <end position="102"/>
    </location>
</feature>
<sequence length="220" mass="26388">MAPRKYLVSEEMIPTLIRKVRSKECLWNPEDYNYNDRFHTLSAWRNIAKEMDIPEDIIKTKWKNLRDLFKREYKKNRCKKLENYTGKWKYFKSMWFIQTPSDYVANGADEENEDNQSRDNDETEGEVNQDRNPFEPVMKFDPPDEPDESQVYIEDADIIPDKRRRFNDGDYDMMYLQSLTPYFSELDPMRKLVVRSKINDLLMTELAAQHASNKQNGRKS</sequence>
<dbReference type="PROSITE" id="PS51029">
    <property type="entry name" value="MADF"/>
    <property type="match status" value="1"/>
</dbReference>
<dbReference type="SMART" id="SM00595">
    <property type="entry name" value="MADF"/>
    <property type="match status" value="1"/>
</dbReference>
<dbReference type="OrthoDB" id="6487365at2759"/>
<evidence type="ECO:0000256" key="1">
    <source>
        <dbReference type="PROSITE-ProRule" id="PRU00371"/>
    </source>
</evidence>
<dbReference type="EMBL" id="GDQN01011286">
    <property type="protein sequence ID" value="JAT79768.1"/>
    <property type="molecule type" value="Transcribed_RNA"/>
</dbReference>
<dbReference type="GO" id="GO:0005634">
    <property type="term" value="C:nucleus"/>
    <property type="evidence" value="ECO:0007669"/>
    <property type="project" value="UniProtKB-SubCell"/>
</dbReference>
<evidence type="ECO:0000313" key="5">
    <source>
        <dbReference type="EMBL" id="JAT79768.1"/>
    </source>
</evidence>